<evidence type="ECO:0000313" key="2">
    <source>
        <dbReference type="EMBL" id="KAK2160920.1"/>
    </source>
</evidence>
<name>A0AAD9JZ77_RIDPI</name>
<evidence type="ECO:0000259" key="1">
    <source>
        <dbReference type="PROSITE" id="PS50191"/>
    </source>
</evidence>
<dbReference type="PANTHER" id="PTHR10174:SF208">
    <property type="entry name" value="CRAL-TRIO DOMAIN-CONTAINING PROTEIN DDB_G0278031"/>
    <property type="match status" value="1"/>
</dbReference>
<dbReference type="SMART" id="SM00516">
    <property type="entry name" value="SEC14"/>
    <property type="match status" value="1"/>
</dbReference>
<dbReference type="Gene3D" id="1.10.8.20">
    <property type="entry name" value="N-terminal domain of phosphatidylinositol transfer protein sec14p"/>
    <property type="match status" value="1"/>
</dbReference>
<dbReference type="InterPro" id="IPR036273">
    <property type="entry name" value="CRAL/TRIO_N_dom_sf"/>
</dbReference>
<dbReference type="InterPro" id="IPR036865">
    <property type="entry name" value="CRAL-TRIO_dom_sf"/>
</dbReference>
<gene>
    <name evidence="2" type="ORF">NP493_1609g00002</name>
</gene>
<dbReference type="Pfam" id="PF00650">
    <property type="entry name" value="CRAL_TRIO"/>
    <property type="match status" value="1"/>
</dbReference>
<dbReference type="PROSITE" id="PS50191">
    <property type="entry name" value="CRAL_TRIO"/>
    <property type="match status" value="1"/>
</dbReference>
<evidence type="ECO:0000313" key="3">
    <source>
        <dbReference type="Proteomes" id="UP001209878"/>
    </source>
</evidence>
<dbReference type="GO" id="GO:0016020">
    <property type="term" value="C:membrane"/>
    <property type="evidence" value="ECO:0007669"/>
    <property type="project" value="TreeGrafter"/>
</dbReference>
<dbReference type="SUPFAM" id="SSF52087">
    <property type="entry name" value="CRAL/TRIO domain"/>
    <property type="match status" value="1"/>
</dbReference>
<dbReference type="PANTHER" id="PTHR10174">
    <property type="entry name" value="ALPHA-TOCOPHEROL TRANSFER PROTEIN-RELATED"/>
    <property type="match status" value="1"/>
</dbReference>
<organism evidence="2 3">
    <name type="scientific">Ridgeia piscesae</name>
    <name type="common">Tubeworm</name>
    <dbReference type="NCBI Taxonomy" id="27915"/>
    <lineage>
        <taxon>Eukaryota</taxon>
        <taxon>Metazoa</taxon>
        <taxon>Spiralia</taxon>
        <taxon>Lophotrochozoa</taxon>
        <taxon>Annelida</taxon>
        <taxon>Polychaeta</taxon>
        <taxon>Sedentaria</taxon>
        <taxon>Canalipalpata</taxon>
        <taxon>Sabellida</taxon>
        <taxon>Siboglinidae</taxon>
        <taxon>Ridgeia</taxon>
    </lineage>
</organism>
<dbReference type="Proteomes" id="UP001209878">
    <property type="component" value="Unassembled WGS sequence"/>
</dbReference>
<dbReference type="EMBL" id="JAODUO010001617">
    <property type="protein sequence ID" value="KAK2160920.1"/>
    <property type="molecule type" value="Genomic_DNA"/>
</dbReference>
<dbReference type="InterPro" id="IPR001251">
    <property type="entry name" value="CRAL-TRIO_dom"/>
</dbReference>
<keyword evidence="3" id="KW-1185">Reference proteome</keyword>
<dbReference type="CDD" id="cd00170">
    <property type="entry name" value="SEC14"/>
    <property type="match status" value="1"/>
</dbReference>
<dbReference type="GO" id="GO:1902936">
    <property type="term" value="F:phosphatidylinositol bisphosphate binding"/>
    <property type="evidence" value="ECO:0007669"/>
    <property type="project" value="TreeGrafter"/>
</dbReference>
<proteinExistence type="predicted"/>
<feature type="domain" description="CRAL-TRIO" evidence="1">
    <location>
        <begin position="106"/>
        <end position="277"/>
    </location>
</feature>
<comment type="caution">
    <text evidence="2">The sequence shown here is derived from an EMBL/GenBank/DDBJ whole genome shotgun (WGS) entry which is preliminary data.</text>
</comment>
<dbReference type="Gene3D" id="3.40.525.10">
    <property type="entry name" value="CRAL-TRIO lipid binding domain"/>
    <property type="match status" value="1"/>
</dbReference>
<sequence>MDDPSVDFYGTGDDPDAEYVCRLDSQSLETARVELNEEPRERMGAVKTLRRWLLQQPHLKCPTDTLFLLQFLRSAKFSQLNARERLEAFMSARTAMPQWFCSIDTADDKLQAFFSTGYLLPLPGRTADGRKVVMQRLGALDPTTTAYTKDSILKAACALTYFDLMNENVQVTGFIYLVDCTNFTMKHKLYWGLDTAKKSMKLMDGFPARIKSIQYYNLGRVAESLFVLVRPFMPKKFQDRIVMHGQCLENVYKSVPMDMLPVEYLPDDYDGPNAGTIDDIVHNLKRDITQPEVRQHILSLTNPSYGLDTSKRPRDALKESFRKLIVD</sequence>
<dbReference type="PRINTS" id="PR00180">
    <property type="entry name" value="CRETINALDHBP"/>
</dbReference>
<dbReference type="SUPFAM" id="SSF46938">
    <property type="entry name" value="CRAL/TRIO N-terminal domain"/>
    <property type="match status" value="1"/>
</dbReference>
<accession>A0AAD9JZ77</accession>
<protein>
    <recommendedName>
        <fullName evidence="1">CRAL-TRIO domain-containing protein</fullName>
    </recommendedName>
</protein>
<dbReference type="AlphaFoldDB" id="A0AAD9JZ77"/>
<reference evidence="2" key="1">
    <citation type="journal article" date="2023" name="Mol. Biol. Evol.">
        <title>Third-Generation Sequencing Reveals the Adaptive Role of the Epigenome in Three Deep-Sea Polychaetes.</title>
        <authorList>
            <person name="Perez M."/>
            <person name="Aroh O."/>
            <person name="Sun Y."/>
            <person name="Lan Y."/>
            <person name="Juniper S.K."/>
            <person name="Young C.R."/>
            <person name="Angers B."/>
            <person name="Qian P.Y."/>
        </authorList>
    </citation>
    <scope>NUCLEOTIDE SEQUENCE</scope>
    <source>
        <strain evidence="2">R07B-5</strain>
    </source>
</reference>